<feature type="domain" description="KANL3/Tex30 alpha/beta hydrolase-like" evidence="1">
    <location>
        <begin position="53"/>
        <end position="153"/>
    </location>
</feature>
<dbReference type="Pfam" id="PF20408">
    <property type="entry name" value="Abhydrolase_11"/>
    <property type="match status" value="1"/>
</dbReference>
<organism evidence="2 3">
    <name type="scientific">Reinekea blandensis MED297</name>
    <dbReference type="NCBI Taxonomy" id="314283"/>
    <lineage>
        <taxon>Bacteria</taxon>
        <taxon>Pseudomonadati</taxon>
        <taxon>Pseudomonadota</taxon>
        <taxon>Gammaproteobacteria</taxon>
        <taxon>Oceanospirillales</taxon>
        <taxon>Saccharospirillaceae</taxon>
        <taxon>Reinekea</taxon>
    </lineage>
</organism>
<dbReference type="AlphaFoldDB" id="A4BKM5"/>
<dbReference type="SUPFAM" id="SSF53474">
    <property type="entry name" value="alpha/beta-Hydrolases"/>
    <property type="match status" value="1"/>
</dbReference>
<comment type="caution">
    <text evidence="2">The sequence shown here is derived from an EMBL/GenBank/DDBJ whole genome shotgun (WGS) entry which is preliminary data.</text>
</comment>
<dbReference type="OrthoDB" id="5145325at2"/>
<evidence type="ECO:0000313" key="2">
    <source>
        <dbReference type="EMBL" id="EAR07336.1"/>
    </source>
</evidence>
<name>A4BKM5_9GAMM</name>
<evidence type="ECO:0000313" key="3">
    <source>
        <dbReference type="Proteomes" id="UP000005953"/>
    </source>
</evidence>
<dbReference type="EMBL" id="AAOE01000047">
    <property type="protein sequence ID" value="EAR07336.1"/>
    <property type="molecule type" value="Genomic_DNA"/>
</dbReference>
<keyword evidence="3" id="KW-1185">Reference proteome</keyword>
<dbReference type="STRING" id="314283.MED297_18086"/>
<dbReference type="HOGENOM" id="CLU_1632775_0_0_6"/>
<dbReference type="InterPro" id="IPR046879">
    <property type="entry name" value="KANL3/Tex30_Abhydrolase"/>
</dbReference>
<sequence length="169" mass="18512">MNALLLPGRTASIRKWAQNLTEQLASALNGECQLHEYQWWQDPDLAPDPLAEVNRLPSTSVDLVVAKSIGTLIAAKALTSHTLKCQLIVLIGIPVNGLDDEGRVLLQALFQGPVPVLVIQQEQDIAGSAEQVHALLTDRVELQVVSGHDHLYSDVDKLVTLIMKWLQSV</sequence>
<gene>
    <name evidence="2" type="ORF">MED297_18086</name>
</gene>
<evidence type="ECO:0000259" key="1">
    <source>
        <dbReference type="Pfam" id="PF20408"/>
    </source>
</evidence>
<protein>
    <recommendedName>
        <fullName evidence="1">KANL3/Tex30 alpha/beta hydrolase-like domain-containing protein</fullName>
    </recommendedName>
</protein>
<dbReference type="Proteomes" id="UP000005953">
    <property type="component" value="Unassembled WGS sequence"/>
</dbReference>
<proteinExistence type="predicted"/>
<reference evidence="2 3" key="1">
    <citation type="submission" date="2006-02" db="EMBL/GenBank/DDBJ databases">
        <authorList>
            <person name="Pinhassi J."/>
            <person name="Pedros-Alio C."/>
            <person name="Ferriera S."/>
            <person name="Johnson J."/>
            <person name="Kravitz S."/>
            <person name="Halpern A."/>
            <person name="Remington K."/>
            <person name="Beeson K."/>
            <person name="Tran B."/>
            <person name="Rogers Y.-H."/>
            <person name="Friedman R."/>
            <person name="Venter J.C."/>
        </authorList>
    </citation>
    <scope>NUCLEOTIDE SEQUENCE [LARGE SCALE GENOMIC DNA]</scope>
    <source>
        <strain evidence="2 3">MED297</strain>
    </source>
</reference>
<dbReference type="RefSeq" id="WP_008044061.1">
    <property type="nucleotide sequence ID" value="NZ_CH724150.1"/>
</dbReference>
<dbReference type="Gene3D" id="3.40.50.1820">
    <property type="entry name" value="alpha/beta hydrolase"/>
    <property type="match status" value="1"/>
</dbReference>
<dbReference type="InterPro" id="IPR029058">
    <property type="entry name" value="AB_hydrolase_fold"/>
</dbReference>
<accession>A4BKM5</accession>